<organism evidence="2 3">
    <name type="scientific">Mycobacterium phage JewelBug</name>
    <dbReference type="NCBI Taxonomy" id="2502450"/>
    <lineage>
        <taxon>Viruses</taxon>
        <taxon>Duplodnaviria</taxon>
        <taxon>Heunggongvirae</taxon>
        <taxon>Uroviricota</taxon>
        <taxon>Caudoviricetes</taxon>
        <taxon>Gladiatorvirus</taxon>
        <taxon>Gladiatorvirus jewelbug</taxon>
    </lineage>
</organism>
<feature type="compositionally biased region" description="Basic and acidic residues" evidence="1">
    <location>
        <begin position="19"/>
        <end position="34"/>
    </location>
</feature>
<reference evidence="2 3" key="1">
    <citation type="submission" date="2019-01" db="EMBL/GenBank/DDBJ databases">
        <authorList>
            <person name="Alm M."/>
            <person name="Atherton K."/>
            <person name="Bell S."/>
            <person name="Besich D."/>
            <person name="Binti S.O."/>
            <person name="Bosler J."/>
            <person name="Canida L."/>
            <person name="Carpenter K."/>
            <person name="Chang C."/>
            <person name="Chen Y."/>
            <person name="Conrad A."/>
            <person name="Cooper L."/>
            <person name="Falender Z."/>
            <person name="Fields N."/>
            <person name="Greene J."/>
            <person name="Grover M."/>
            <person name="Hegwood M."/>
            <person name="Hoban D."/>
            <person name="Horn B."/>
            <person name="House R."/>
            <person name="Jankowski L."/>
            <person name="Jeon J."/>
            <person name="Kerstiens E."/>
            <person name="Kilhoffer S."/>
            <person name="Krug D."/>
            <person name="Ku M."/>
            <person name="Kuchta V."/>
            <person name="Lantz T."/>
            <person name="Leazer E."/>
            <person name="Lin C."/>
            <person name="Markowicz R."/>
            <person name="Martin E."/>
            <person name="Mcanulty B."/>
            <person name="Mcginness S."/>
            <person name="Miller C."/>
            <person name="Misicko E."/>
            <person name="Muskat M."/>
            <person name="Novak L."/>
            <person name="Palm E."/>
            <person name="Paul E."/>
            <person name="Primer L."/>
            <person name="Rawson E."/>
            <person name="Reyes B."/>
            <person name="Richards C."/>
            <person name="Rodibaugh M."/>
            <person name="Roleck C."/>
            <person name="Roush M."/>
            <person name="Sanchez C."/>
            <person name="Sears T."/>
            <person name="Smith A."/>
            <person name="Smith G."/>
            <person name="Trende R."/>
            <person name="Whitt F."/>
            <person name="Zhang H."/>
            <person name="Agee R."/>
            <person name="Li Y."/>
            <person name="Clase K.L."/>
            <person name="Gurney S.M.R."/>
            <person name="Garlena R.A."/>
            <person name="Russell D.A."/>
            <person name="Pope W.H."/>
            <person name="Jacobs-Sera D."/>
            <person name="Hatfull G.F."/>
        </authorList>
    </citation>
    <scope>NUCLEOTIDE SEQUENCE [LARGE SCALE GENOMIC DNA]</scope>
</reference>
<proteinExistence type="predicted"/>
<keyword evidence="3" id="KW-1185">Reference proteome</keyword>
<evidence type="ECO:0000313" key="3">
    <source>
        <dbReference type="Proteomes" id="UP000289795"/>
    </source>
</evidence>
<dbReference type="GeneID" id="64869103"/>
<dbReference type="KEGG" id="vg:64869103"/>
<feature type="compositionally biased region" description="Polar residues" evidence="1">
    <location>
        <begin position="1"/>
        <end position="10"/>
    </location>
</feature>
<dbReference type="RefSeq" id="YP_010061222.1">
    <property type="nucleotide sequence ID" value="NC_054780.1"/>
</dbReference>
<gene>
    <name evidence="2" type="primary">89</name>
    <name evidence="2" type="ORF">SEA_JEWELBUG_89</name>
</gene>
<evidence type="ECO:0000313" key="2">
    <source>
        <dbReference type="EMBL" id="QAY12979.1"/>
    </source>
</evidence>
<feature type="region of interest" description="Disordered" evidence="1">
    <location>
        <begin position="1"/>
        <end position="34"/>
    </location>
</feature>
<name>A0A411CGG6_9CAUD</name>
<dbReference type="EMBL" id="MK359352">
    <property type="protein sequence ID" value="QAY12979.1"/>
    <property type="molecule type" value="Genomic_DNA"/>
</dbReference>
<sequence>MRQDMSSESTPFDGLAAKAKRDLARATKRRAAAEKRVDDLLDQMVRNVTKKK</sequence>
<evidence type="ECO:0000256" key="1">
    <source>
        <dbReference type="SAM" id="MobiDB-lite"/>
    </source>
</evidence>
<dbReference type="Proteomes" id="UP000289795">
    <property type="component" value="Segment"/>
</dbReference>
<protein>
    <submittedName>
        <fullName evidence="2">Uncharacterized protein</fullName>
    </submittedName>
</protein>
<accession>A0A411CGG6</accession>